<feature type="domain" description="Carboxymuconolactone decarboxylase-like" evidence="1">
    <location>
        <begin position="43"/>
        <end position="101"/>
    </location>
</feature>
<sequence>MEKIFSLLKKEEISEKNRKLFEKMEQSFGKVPNLYNVIAYSEHALEAYLQLEDSPSSLTAKEVEAVNLVVSQVNNCIYCLSAHTVIAKTTGISGDLALEIRAGSVSSDEKLNSLVKLTKAITENHPHIDGALITSFFDSGYTKENLVDLIMLIGDRTISNLLHAVTQVPVDFPLAKEIA</sequence>
<dbReference type="Pfam" id="PF02627">
    <property type="entry name" value="CMD"/>
    <property type="match status" value="1"/>
</dbReference>
<dbReference type="NCBIfam" id="TIGR00778">
    <property type="entry name" value="ahpD_dom"/>
    <property type="match status" value="1"/>
</dbReference>
<keyword evidence="2" id="KW-0560">Oxidoreductase</keyword>
<dbReference type="EMBL" id="FOAF01000001">
    <property type="protein sequence ID" value="SEK43928.1"/>
    <property type="molecule type" value="Genomic_DNA"/>
</dbReference>
<evidence type="ECO:0000313" key="2">
    <source>
        <dbReference type="EMBL" id="SEK43928.1"/>
    </source>
</evidence>
<gene>
    <name evidence="2" type="ORF">SAMN05661044_00248</name>
</gene>
<dbReference type="InterPro" id="IPR003779">
    <property type="entry name" value="CMD-like"/>
</dbReference>
<dbReference type="RefSeq" id="WP_093317068.1">
    <property type="nucleotide sequence ID" value="NZ_FOAF01000001.1"/>
</dbReference>
<dbReference type="InterPro" id="IPR004675">
    <property type="entry name" value="AhpD_core"/>
</dbReference>
<dbReference type="Gene3D" id="1.20.1290.10">
    <property type="entry name" value="AhpD-like"/>
    <property type="match status" value="1"/>
</dbReference>
<dbReference type="STRING" id="407022.SAMN05661044_00248"/>
<dbReference type="InterPro" id="IPR029032">
    <property type="entry name" value="AhpD-like"/>
</dbReference>
<dbReference type="AlphaFoldDB" id="A0A1H7H105"/>
<dbReference type="OrthoDB" id="9808310at2"/>
<dbReference type="GO" id="GO:0051920">
    <property type="term" value="F:peroxiredoxin activity"/>
    <property type="evidence" value="ECO:0007669"/>
    <property type="project" value="InterPro"/>
</dbReference>
<evidence type="ECO:0000259" key="1">
    <source>
        <dbReference type="Pfam" id="PF02627"/>
    </source>
</evidence>
<dbReference type="PANTHER" id="PTHR35446:SF3">
    <property type="entry name" value="CMD DOMAIN-CONTAINING PROTEIN"/>
    <property type="match status" value="1"/>
</dbReference>
<organism evidence="2 3">
    <name type="scientific">Olivibacter domesticus</name>
    <name type="common">Pseudosphingobacterium domesticum</name>
    <dbReference type="NCBI Taxonomy" id="407022"/>
    <lineage>
        <taxon>Bacteria</taxon>
        <taxon>Pseudomonadati</taxon>
        <taxon>Bacteroidota</taxon>
        <taxon>Sphingobacteriia</taxon>
        <taxon>Sphingobacteriales</taxon>
        <taxon>Sphingobacteriaceae</taxon>
        <taxon>Olivibacter</taxon>
    </lineage>
</organism>
<keyword evidence="3" id="KW-1185">Reference proteome</keyword>
<accession>A0A1H7H105</accession>
<keyword evidence="2" id="KW-0575">Peroxidase</keyword>
<dbReference type="SUPFAM" id="SSF69118">
    <property type="entry name" value="AhpD-like"/>
    <property type="match status" value="1"/>
</dbReference>
<reference evidence="3" key="1">
    <citation type="submission" date="2016-10" db="EMBL/GenBank/DDBJ databases">
        <authorList>
            <person name="Varghese N."/>
            <person name="Submissions S."/>
        </authorList>
    </citation>
    <scope>NUCLEOTIDE SEQUENCE [LARGE SCALE GENOMIC DNA]</scope>
    <source>
        <strain evidence="3">DSM 18733</strain>
    </source>
</reference>
<proteinExistence type="predicted"/>
<evidence type="ECO:0000313" key="3">
    <source>
        <dbReference type="Proteomes" id="UP000199421"/>
    </source>
</evidence>
<name>A0A1H7H105_OLID1</name>
<dbReference type="PANTHER" id="PTHR35446">
    <property type="entry name" value="SI:CH211-175M2.5"/>
    <property type="match status" value="1"/>
</dbReference>
<protein>
    <submittedName>
        <fullName evidence="2">Uncharacterized peroxidase-related enzyme</fullName>
    </submittedName>
</protein>
<dbReference type="Proteomes" id="UP000199421">
    <property type="component" value="Unassembled WGS sequence"/>
</dbReference>